<name>A0A3P1SS57_9GAMM</name>
<keyword evidence="2" id="KW-0004">4Fe-4S</keyword>
<dbReference type="SUPFAM" id="SSF54862">
    <property type="entry name" value="4Fe-4S ferredoxins"/>
    <property type="match status" value="1"/>
</dbReference>
<feature type="transmembrane region" description="Helical" evidence="8">
    <location>
        <begin position="38"/>
        <end position="55"/>
    </location>
</feature>
<dbReference type="AlphaFoldDB" id="A0A3P1SS57"/>
<keyword evidence="3" id="KW-0479">Metal-binding</keyword>
<dbReference type="InterPro" id="IPR032879">
    <property type="entry name" value="FixG_C"/>
</dbReference>
<keyword evidence="8" id="KW-0472">Membrane</keyword>
<protein>
    <submittedName>
        <fullName evidence="10">Cytochrome c oxidase accessory protein CcoG</fullName>
    </submittedName>
</protein>
<dbReference type="InterPro" id="IPR017900">
    <property type="entry name" value="4Fe4S_Fe_S_CS"/>
</dbReference>
<dbReference type="InterPro" id="IPR014116">
    <property type="entry name" value="Cyt_c_oxidase_cbb3_FixG"/>
</dbReference>
<dbReference type="InterPro" id="IPR013783">
    <property type="entry name" value="Ig-like_fold"/>
</dbReference>
<dbReference type="GO" id="GO:0005886">
    <property type="term" value="C:plasma membrane"/>
    <property type="evidence" value="ECO:0007669"/>
    <property type="project" value="TreeGrafter"/>
</dbReference>
<dbReference type="InterPro" id="IPR017896">
    <property type="entry name" value="4Fe4S_Fe-S-bd"/>
</dbReference>
<keyword evidence="4" id="KW-0249">Electron transport</keyword>
<evidence type="ECO:0000259" key="9">
    <source>
        <dbReference type="PROSITE" id="PS51379"/>
    </source>
</evidence>
<feature type="domain" description="4Fe-4S ferredoxin-type" evidence="9">
    <location>
        <begin position="275"/>
        <end position="303"/>
    </location>
</feature>
<organism evidence="10 11">
    <name type="scientific">Amphritea balenae</name>
    <dbReference type="NCBI Taxonomy" id="452629"/>
    <lineage>
        <taxon>Bacteria</taxon>
        <taxon>Pseudomonadati</taxon>
        <taxon>Pseudomonadota</taxon>
        <taxon>Gammaproteobacteria</taxon>
        <taxon>Oceanospirillales</taxon>
        <taxon>Oceanospirillaceae</taxon>
        <taxon>Amphritea</taxon>
    </lineage>
</organism>
<keyword evidence="5" id="KW-0408">Iron</keyword>
<dbReference type="InterPro" id="IPR051684">
    <property type="entry name" value="Electron_Trans/Redox"/>
</dbReference>
<evidence type="ECO:0000256" key="1">
    <source>
        <dbReference type="ARBA" id="ARBA00022448"/>
    </source>
</evidence>
<keyword evidence="1" id="KW-0813">Transport</keyword>
<dbReference type="Gene3D" id="2.60.40.10">
    <property type="entry name" value="Immunoglobulins"/>
    <property type="match status" value="1"/>
</dbReference>
<accession>A0A3P1SS57</accession>
<keyword evidence="6" id="KW-0411">Iron-sulfur</keyword>
<dbReference type="RefSeq" id="WP_124925482.1">
    <property type="nucleotide sequence ID" value="NZ_BMOH01000005.1"/>
</dbReference>
<dbReference type="PROSITE" id="PS00198">
    <property type="entry name" value="4FE4S_FER_1"/>
    <property type="match status" value="1"/>
</dbReference>
<dbReference type="Proteomes" id="UP000267535">
    <property type="component" value="Unassembled WGS sequence"/>
</dbReference>
<dbReference type="GO" id="GO:0046872">
    <property type="term" value="F:metal ion binding"/>
    <property type="evidence" value="ECO:0007669"/>
    <property type="project" value="UniProtKB-KW"/>
</dbReference>
<keyword evidence="8" id="KW-1133">Transmembrane helix</keyword>
<dbReference type="Pfam" id="PF11614">
    <property type="entry name" value="FixG_C"/>
    <property type="match status" value="1"/>
</dbReference>
<feature type="transmembrane region" description="Helical" evidence="8">
    <location>
        <begin position="352"/>
        <end position="368"/>
    </location>
</feature>
<feature type="transmembrane region" description="Helical" evidence="8">
    <location>
        <begin position="82"/>
        <end position="103"/>
    </location>
</feature>
<feature type="transmembrane region" description="Helical" evidence="8">
    <location>
        <begin position="188"/>
        <end position="209"/>
    </location>
</feature>
<evidence type="ECO:0000256" key="6">
    <source>
        <dbReference type="ARBA" id="ARBA00023014"/>
    </source>
</evidence>
<dbReference type="Pfam" id="PF13746">
    <property type="entry name" value="Fer4_18"/>
    <property type="match status" value="1"/>
</dbReference>
<evidence type="ECO:0000256" key="5">
    <source>
        <dbReference type="ARBA" id="ARBA00023004"/>
    </source>
</evidence>
<comment type="caution">
    <text evidence="10">The sequence shown here is derived from an EMBL/GenBank/DDBJ whole genome shotgun (WGS) entry which is preliminary data.</text>
</comment>
<evidence type="ECO:0000313" key="10">
    <source>
        <dbReference type="EMBL" id="RRD00012.1"/>
    </source>
</evidence>
<proteinExistence type="predicted"/>
<evidence type="ECO:0000256" key="2">
    <source>
        <dbReference type="ARBA" id="ARBA00022485"/>
    </source>
</evidence>
<gene>
    <name evidence="10" type="primary">ccoG</name>
    <name evidence="10" type="ORF">EHS89_07300</name>
</gene>
<dbReference type="PANTHER" id="PTHR30176">
    <property type="entry name" value="FERREDOXIN-TYPE PROTEIN NAPH"/>
    <property type="match status" value="1"/>
</dbReference>
<evidence type="ECO:0000256" key="4">
    <source>
        <dbReference type="ARBA" id="ARBA00022982"/>
    </source>
</evidence>
<dbReference type="OrthoDB" id="9811700at2"/>
<sequence length="480" mass="54344">MQQIPAKQIPVQIHNPGQKNGKIYVRLTSGLFQNLRRLISGSMMLMFFGTAWINLDGHQIVLFDFFSRRIHLFGLQLSPQDLFLLAGFMIVGAVLLFAMAMAYSRIWCGFACPQSIWSWIFIRIEDMTEGSRNKRIKRDMQGLNIGNLLRRIIKHSLWLVVATATAITFIGYFVPIREIATDILNAEMSLEMFSWILIFALLTYVNAGLTREKVCLHMCPYARFQSVMFDEDTRVVSYNSDRGEPRAKPGAKPGTQSSTTASTSTITKSFTTTETIAETKSGDCVDCHLCVHVCPTGIDIRHGLQADCIACGACIDVCDQVMTKLKRPTGLIRFISANQEADNKSALIRPRLIGYLAAILLISGYLGWEFSQREALIVDISKDRQFLYQHNSQGQLCNDYQMIIENLAIISDTLNISVEDKRFILFGSDKIKTKQGQREEYRYRICTEHATGLPPRTDLQFLISNAEKTWRAQSTFIAPR</sequence>
<evidence type="ECO:0000256" key="7">
    <source>
        <dbReference type="SAM" id="MobiDB-lite"/>
    </source>
</evidence>
<dbReference type="PANTHER" id="PTHR30176:SF3">
    <property type="entry name" value="FERREDOXIN-TYPE PROTEIN NAPH"/>
    <property type="match status" value="1"/>
</dbReference>
<reference evidence="10 11" key="1">
    <citation type="submission" date="2018-11" db="EMBL/GenBank/DDBJ databases">
        <title>The draft genome sequence of Amphritea balenae JAMM 1525T.</title>
        <authorList>
            <person name="Fang Z."/>
            <person name="Zhang Y."/>
            <person name="Han X."/>
        </authorList>
    </citation>
    <scope>NUCLEOTIDE SEQUENCE [LARGE SCALE GENOMIC DNA]</scope>
    <source>
        <strain evidence="10 11">JAMM 1525</strain>
    </source>
</reference>
<feature type="transmembrane region" description="Helical" evidence="8">
    <location>
        <begin position="157"/>
        <end position="176"/>
    </location>
</feature>
<keyword evidence="8" id="KW-0812">Transmembrane</keyword>
<evidence type="ECO:0000256" key="3">
    <source>
        <dbReference type="ARBA" id="ARBA00022723"/>
    </source>
</evidence>
<dbReference type="EMBL" id="RQXV01000003">
    <property type="protein sequence ID" value="RRD00012.1"/>
    <property type="molecule type" value="Genomic_DNA"/>
</dbReference>
<dbReference type="PROSITE" id="PS51379">
    <property type="entry name" value="4FE4S_FER_2"/>
    <property type="match status" value="1"/>
</dbReference>
<feature type="region of interest" description="Disordered" evidence="7">
    <location>
        <begin position="239"/>
        <end position="265"/>
    </location>
</feature>
<dbReference type="NCBIfam" id="TIGR02745">
    <property type="entry name" value="ccoG_rdxA_fixG"/>
    <property type="match status" value="1"/>
</dbReference>
<evidence type="ECO:0000256" key="8">
    <source>
        <dbReference type="SAM" id="Phobius"/>
    </source>
</evidence>
<dbReference type="GO" id="GO:0051539">
    <property type="term" value="F:4 iron, 4 sulfur cluster binding"/>
    <property type="evidence" value="ECO:0007669"/>
    <property type="project" value="UniProtKB-KW"/>
</dbReference>
<evidence type="ECO:0000313" key="11">
    <source>
        <dbReference type="Proteomes" id="UP000267535"/>
    </source>
</evidence>
<keyword evidence="11" id="KW-1185">Reference proteome</keyword>